<dbReference type="GO" id="GO:0004829">
    <property type="term" value="F:threonine-tRNA ligase activity"/>
    <property type="evidence" value="ECO:0007669"/>
    <property type="project" value="InterPro"/>
</dbReference>
<evidence type="ECO:0000256" key="1">
    <source>
        <dbReference type="ARBA" id="ARBA00008226"/>
    </source>
</evidence>
<organism evidence="6">
    <name type="scientific">Hemiselmis tepida</name>
    <dbReference type="NCBI Taxonomy" id="464990"/>
    <lineage>
        <taxon>Eukaryota</taxon>
        <taxon>Cryptophyceae</taxon>
        <taxon>Cryptomonadales</taxon>
        <taxon>Hemiselmidaceae</taxon>
        <taxon>Hemiselmis</taxon>
    </lineage>
</organism>
<dbReference type="InterPro" id="IPR002320">
    <property type="entry name" value="Thr-tRNA-ligase_IIa"/>
</dbReference>
<dbReference type="InterPro" id="IPR002314">
    <property type="entry name" value="aa-tRNA-synt_IIb"/>
</dbReference>
<gene>
    <name evidence="6" type="ORF">HTEP1355_LOCUS18242</name>
</gene>
<proteinExistence type="inferred from homology"/>
<evidence type="ECO:0000256" key="2">
    <source>
        <dbReference type="ARBA" id="ARBA00022917"/>
    </source>
</evidence>
<dbReference type="SUPFAM" id="SSF52954">
    <property type="entry name" value="Class II aaRS ABD-related"/>
    <property type="match status" value="1"/>
</dbReference>
<dbReference type="SUPFAM" id="SSF55681">
    <property type="entry name" value="Class II aaRS and biotin synthetases"/>
    <property type="match status" value="1"/>
</dbReference>
<dbReference type="InterPro" id="IPR045864">
    <property type="entry name" value="aa-tRNA-synth_II/BPL/LPL"/>
</dbReference>
<comment type="similarity">
    <text evidence="1">Belongs to the class-II aminoacyl-tRNA synthetase family.</text>
</comment>
<evidence type="ECO:0000313" key="6">
    <source>
        <dbReference type="EMBL" id="CAD8804564.1"/>
    </source>
</evidence>
<feature type="domain" description="Anticodon-binding" evidence="5">
    <location>
        <begin position="98"/>
        <end position="184"/>
    </location>
</feature>
<dbReference type="PANTHER" id="PTHR11451:SF44">
    <property type="entry name" value="THREONINE--TRNA LIGASE, CHLOROPLASTIC_MITOCHONDRIAL 2"/>
    <property type="match status" value="1"/>
</dbReference>
<dbReference type="Gene3D" id="3.30.930.10">
    <property type="entry name" value="Bira Bifunctional Protein, Domain 2"/>
    <property type="match status" value="1"/>
</dbReference>
<dbReference type="FunFam" id="3.40.50.800:FF:000001">
    <property type="entry name" value="Threonine--tRNA ligase"/>
    <property type="match status" value="1"/>
</dbReference>
<feature type="domain" description="Aminoacyl-tRNA synthetase class II (G/ P/ S/T)" evidence="4">
    <location>
        <begin position="15"/>
        <end position="85"/>
    </location>
</feature>
<dbReference type="Gene3D" id="3.40.50.800">
    <property type="entry name" value="Anticodon-binding domain"/>
    <property type="match status" value="1"/>
</dbReference>
<dbReference type="EMBL" id="HBFN01031477">
    <property type="protein sequence ID" value="CAD8804564.1"/>
    <property type="molecule type" value="Transcribed_RNA"/>
</dbReference>
<dbReference type="PRINTS" id="PR01047">
    <property type="entry name" value="TRNASYNTHTHR"/>
</dbReference>
<dbReference type="InterPro" id="IPR036621">
    <property type="entry name" value="Anticodon-bd_dom_sf"/>
</dbReference>
<dbReference type="GO" id="GO:0006435">
    <property type="term" value="P:threonyl-tRNA aminoacylation"/>
    <property type="evidence" value="ECO:0007669"/>
    <property type="project" value="InterPro"/>
</dbReference>
<evidence type="ECO:0000259" key="5">
    <source>
        <dbReference type="Pfam" id="PF03129"/>
    </source>
</evidence>
<keyword evidence="2" id="KW-0648">Protein biosynthesis</keyword>
<dbReference type="AlphaFoldDB" id="A0A7S0Z1A8"/>
<dbReference type="GO" id="GO:0005524">
    <property type="term" value="F:ATP binding"/>
    <property type="evidence" value="ECO:0007669"/>
    <property type="project" value="InterPro"/>
</dbReference>
<evidence type="ECO:0000259" key="4">
    <source>
        <dbReference type="Pfam" id="PF00587"/>
    </source>
</evidence>
<reference evidence="6" key="1">
    <citation type="submission" date="2021-01" db="EMBL/GenBank/DDBJ databases">
        <authorList>
            <person name="Corre E."/>
            <person name="Pelletier E."/>
            <person name="Niang G."/>
            <person name="Scheremetjew M."/>
            <person name="Finn R."/>
            <person name="Kale V."/>
            <person name="Holt S."/>
            <person name="Cochrane G."/>
            <person name="Meng A."/>
            <person name="Brown T."/>
            <person name="Cohen L."/>
        </authorList>
    </citation>
    <scope>NUCLEOTIDE SEQUENCE</scope>
    <source>
        <strain evidence="6">CCMP443</strain>
    </source>
</reference>
<dbReference type="GO" id="GO:0005737">
    <property type="term" value="C:cytoplasm"/>
    <property type="evidence" value="ECO:0007669"/>
    <property type="project" value="InterPro"/>
</dbReference>
<evidence type="ECO:0000256" key="3">
    <source>
        <dbReference type="ARBA" id="ARBA00031900"/>
    </source>
</evidence>
<name>A0A7S0Z1A8_9CRYP</name>
<dbReference type="Pfam" id="PF00587">
    <property type="entry name" value="tRNA-synt_2b"/>
    <property type="match status" value="1"/>
</dbReference>
<sequence length="196" mass="21761">MDRKGGAYKVDEGGGAFYGPKIDIKIKDAVGRVWQCSTVQCDFNLPERFGLEYVAADQARERPIMIHRAIFGSVERFFGILVENYAGDFPLWFAPEQLRLLAVNDDVLPYCREIVERMKKEGIRATVDAQAASLGKKIRNAELQKVPLTAVVGAKEAEDRSLAIRQRKVGDLGSFSVDDVVSRLHAAVKDNTAFNA</sequence>
<dbReference type="InterPro" id="IPR047246">
    <property type="entry name" value="ThrRS_anticodon"/>
</dbReference>
<dbReference type="CDD" id="cd00860">
    <property type="entry name" value="ThrRS_anticodon"/>
    <property type="match status" value="1"/>
</dbReference>
<dbReference type="PANTHER" id="PTHR11451">
    <property type="entry name" value="THREONINE-TRNA LIGASE"/>
    <property type="match status" value="1"/>
</dbReference>
<accession>A0A7S0Z1A8</accession>
<dbReference type="InterPro" id="IPR004154">
    <property type="entry name" value="Anticodon-bd"/>
</dbReference>
<protein>
    <recommendedName>
        <fullName evidence="3">Threonyl-tRNA synthetase</fullName>
    </recommendedName>
</protein>
<dbReference type="Pfam" id="PF03129">
    <property type="entry name" value="HGTP_anticodon"/>
    <property type="match status" value="1"/>
</dbReference>